<evidence type="ECO:0000313" key="2">
    <source>
        <dbReference type="EMBL" id="VDP89663.1"/>
    </source>
</evidence>
<feature type="transmembrane region" description="Helical" evidence="1">
    <location>
        <begin position="80"/>
        <end position="99"/>
    </location>
</feature>
<dbReference type="WBParaSite" id="ECPE_0001242701-mRNA-1">
    <property type="protein sequence ID" value="ECPE_0001242701-mRNA-1"/>
    <property type="gene ID" value="ECPE_0001242701"/>
</dbReference>
<feature type="transmembrane region" description="Helical" evidence="1">
    <location>
        <begin position="55"/>
        <end position="73"/>
    </location>
</feature>
<evidence type="ECO:0000313" key="4">
    <source>
        <dbReference type="WBParaSite" id="ECPE_0001242701-mRNA-1"/>
    </source>
</evidence>
<dbReference type="Proteomes" id="UP000272942">
    <property type="component" value="Unassembled WGS sequence"/>
</dbReference>
<organism evidence="4">
    <name type="scientific">Echinostoma caproni</name>
    <dbReference type="NCBI Taxonomy" id="27848"/>
    <lineage>
        <taxon>Eukaryota</taxon>
        <taxon>Metazoa</taxon>
        <taxon>Spiralia</taxon>
        <taxon>Lophotrochozoa</taxon>
        <taxon>Platyhelminthes</taxon>
        <taxon>Trematoda</taxon>
        <taxon>Digenea</taxon>
        <taxon>Plagiorchiida</taxon>
        <taxon>Echinostomata</taxon>
        <taxon>Echinostomatoidea</taxon>
        <taxon>Echinostomatidae</taxon>
        <taxon>Echinostoma</taxon>
    </lineage>
</organism>
<reference evidence="2 3" key="2">
    <citation type="submission" date="2018-11" db="EMBL/GenBank/DDBJ databases">
        <authorList>
            <consortium name="Pathogen Informatics"/>
        </authorList>
    </citation>
    <scope>NUCLEOTIDE SEQUENCE [LARGE SCALE GENOMIC DNA]</scope>
    <source>
        <strain evidence="2 3">Egypt</strain>
    </source>
</reference>
<dbReference type="AlphaFoldDB" id="A0A183AZK6"/>
<accession>A0A183AZK6</accession>
<dbReference type="EMBL" id="UZAN01052763">
    <property type="protein sequence ID" value="VDP89663.1"/>
    <property type="molecule type" value="Genomic_DNA"/>
</dbReference>
<keyword evidence="1" id="KW-0812">Transmembrane</keyword>
<keyword evidence="3" id="KW-1185">Reference proteome</keyword>
<evidence type="ECO:0000313" key="3">
    <source>
        <dbReference type="Proteomes" id="UP000272942"/>
    </source>
</evidence>
<dbReference type="OrthoDB" id="18894at2759"/>
<proteinExistence type="predicted"/>
<sequence>MLQNIPLSFVNHIYAHVFQVYFCLDYSFSVGLEYRKQANRITLATLREDGRNRRYTMTKSTSIIFILLFSIIFRLERRRFSLVFVVLLIAVGLFMFSYEAAQFDLIGFCLVLFASFLSGIRWTTAQLLSQKKEWVDQLVKQKGEVMWKWGGGASVQCMNLANQRGTRVILFHEEVSG</sequence>
<feature type="transmembrane region" description="Helical" evidence="1">
    <location>
        <begin position="105"/>
        <end position="124"/>
    </location>
</feature>
<evidence type="ECO:0000256" key="1">
    <source>
        <dbReference type="SAM" id="Phobius"/>
    </source>
</evidence>
<keyword evidence="1" id="KW-0472">Membrane</keyword>
<keyword evidence="1" id="KW-1133">Transmembrane helix</keyword>
<protein>
    <submittedName>
        <fullName evidence="4">Solute carrier family 35 member C2</fullName>
    </submittedName>
</protein>
<reference evidence="4" key="1">
    <citation type="submission" date="2016-06" db="UniProtKB">
        <authorList>
            <consortium name="WormBaseParasite"/>
        </authorList>
    </citation>
    <scope>IDENTIFICATION</scope>
</reference>
<gene>
    <name evidence="2" type="ORF">ECPE_LOCUS12391</name>
</gene>
<name>A0A183AZK6_9TREM</name>